<evidence type="ECO:0000256" key="5">
    <source>
        <dbReference type="ARBA" id="ARBA00022777"/>
    </source>
</evidence>
<evidence type="ECO:0000256" key="1">
    <source>
        <dbReference type="ARBA" id="ARBA00000085"/>
    </source>
</evidence>
<evidence type="ECO:0000313" key="8">
    <source>
        <dbReference type="Proteomes" id="UP001501444"/>
    </source>
</evidence>
<dbReference type="InterPro" id="IPR003661">
    <property type="entry name" value="HisK_dim/P_dom"/>
</dbReference>
<keyword evidence="4" id="KW-0808">Transferase</keyword>
<keyword evidence="8" id="KW-1185">Reference proteome</keyword>
<keyword evidence="5" id="KW-0418">Kinase</keyword>
<accession>A0ABP5TPT5</accession>
<evidence type="ECO:0000256" key="3">
    <source>
        <dbReference type="ARBA" id="ARBA00012438"/>
    </source>
</evidence>
<dbReference type="PANTHER" id="PTHR42878">
    <property type="entry name" value="TWO-COMPONENT HISTIDINE KINASE"/>
    <property type="match status" value="1"/>
</dbReference>
<dbReference type="InterPro" id="IPR005467">
    <property type="entry name" value="His_kinase_dom"/>
</dbReference>
<proteinExistence type="predicted"/>
<dbReference type="Gene3D" id="1.10.287.130">
    <property type="match status" value="1"/>
</dbReference>
<dbReference type="SUPFAM" id="SSF47384">
    <property type="entry name" value="Homodimeric domain of signal transducing histidine kinase"/>
    <property type="match status" value="1"/>
</dbReference>
<dbReference type="EC" id="2.7.13.3" evidence="3"/>
<evidence type="ECO:0000256" key="4">
    <source>
        <dbReference type="ARBA" id="ARBA00022679"/>
    </source>
</evidence>
<dbReference type="SMART" id="SM00388">
    <property type="entry name" value="HisKA"/>
    <property type="match status" value="1"/>
</dbReference>
<protein>
    <recommendedName>
        <fullName evidence="3">histidine kinase</fullName>
        <ecNumber evidence="3">2.7.13.3</ecNumber>
    </recommendedName>
</protein>
<organism evidence="7 8">
    <name type="scientific">Dactylosporangium salmoneum</name>
    <dbReference type="NCBI Taxonomy" id="53361"/>
    <lineage>
        <taxon>Bacteria</taxon>
        <taxon>Bacillati</taxon>
        <taxon>Actinomycetota</taxon>
        <taxon>Actinomycetes</taxon>
        <taxon>Micromonosporales</taxon>
        <taxon>Micromonosporaceae</taxon>
        <taxon>Dactylosporangium</taxon>
    </lineage>
</organism>
<gene>
    <name evidence="7" type="ORF">GCM10010170_049880</name>
</gene>
<feature type="domain" description="Histidine kinase" evidence="6">
    <location>
        <begin position="131"/>
        <end position="330"/>
    </location>
</feature>
<dbReference type="CDD" id="cd00082">
    <property type="entry name" value="HisKA"/>
    <property type="match status" value="1"/>
</dbReference>
<dbReference type="PANTHER" id="PTHR42878:SF15">
    <property type="entry name" value="BACTERIOPHYTOCHROME"/>
    <property type="match status" value="1"/>
</dbReference>
<evidence type="ECO:0000259" key="6">
    <source>
        <dbReference type="PROSITE" id="PS50109"/>
    </source>
</evidence>
<reference evidence="8" key="1">
    <citation type="journal article" date="2019" name="Int. J. Syst. Evol. Microbiol.">
        <title>The Global Catalogue of Microorganisms (GCM) 10K type strain sequencing project: providing services to taxonomists for standard genome sequencing and annotation.</title>
        <authorList>
            <consortium name="The Broad Institute Genomics Platform"/>
            <consortium name="The Broad Institute Genome Sequencing Center for Infectious Disease"/>
            <person name="Wu L."/>
            <person name="Ma J."/>
        </authorList>
    </citation>
    <scope>NUCLEOTIDE SEQUENCE [LARGE SCALE GENOMIC DNA]</scope>
    <source>
        <strain evidence="8">JCM 3272</strain>
    </source>
</reference>
<dbReference type="Pfam" id="PF00512">
    <property type="entry name" value="HisKA"/>
    <property type="match status" value="1"/>
</dbReference>
<dbReference type="InterPro" id="IPR050351">
    <property type="entry name" value="BphY/WalK/GraS-like"/>
</dbReference>
<dbReference type="EMBL" id="BAAARV010000039">
    <property type="protein sequence ID" value="GAA2356826.1"/>
    <property type="molecule type" value="Genomic_DNA"/>
</dbReference>
<evidence type="ECO:0000313" key="7">
    <source>
        <dbReference type="EMBL" id="GAA2356826.1"/>
    </source>
</evidence>
<sequence length="331" mass="35849">MLMSDEAADADIGVNAAGDISEWPARAAELFGYERSRALGASFAGLLLPPRLQGTALPCGIELDVPIVHRDGHELHAALLLKDGAIAFRPLPHRCPPDAELYLRATADPDLPERHRLLTELSQLRTEFIRVASHELRTPLTSIVTFATMLESGDDAIAMSPQDRRAALSVIRRNAEHMQVLVADLLLLTRLETAEAPLDLAPLHLSELLDFPGVPLQLGPGPQPLGDRHLLRELFHTAVEIGRIVGPPRIEAAYGNGRWTVVVSVATEGGLTAERLLSMRIPHPEKAEEYRTGALALMLGREIAARHGGTMLTSVDRPGVTVRVSFPGVAT</sequence>
<name>A0ABP5TPT5_9ACTN</name>
<dbReference type="Proteomes" id="UP001501444">
    <property type="component" value="Unassembled WGS sequence"/>
</dbReference>
<dbReference type="PROSITE" id="PS50109">
    <property type="entry name" value="HIS_KIN"/>
    <property type="match status" value="1"/>
</dbReference>
<evidence type="ECO:0000256" key="2">
    <source>
        <dbReference type="ARBA" id="ARBA00004236"/>
    </source>
</evidence>
<comment type="subcellular location">
    <subcellularLocation>
        <location evidence="2">Cell membrane</location>
    </subcellularLocation>
</comment>
<comment type="catalytic activity">
    <reaction evidence="1">
        <text>ATP + protein L-histidine = ADP + protein N-phospho-L-histidine.</text>
        <dbReference type="EC" id="2.7.13.3"/>
    </reaction>
</comment>
<dbReference type="InterPro" id="IPR036097">
    <property type="entry name" value="HisK_dim/P_sf"/>
</dbReference>
<comment type="caution">
    <text evidence="7">The sequence shown here is derived from an EMBL/GenBank/DDBJ whole genome shotgun (WGS) entry which is preliminary data.</text>
</comment>